<dbReference type="Proteomes" id="UP000790377">
    <property type="component" value="Unassembled WGS sequence"/>
</dbReference>
<keyword evidence="2" id="KW-1185">Reference proteome</keyword>
<accession>A0ACB8AR09</accession>
<proteinExistence type="predicted"/>
<comment type="caution">
    <text evidence="1">The sequence shown here is derived from an EMBL/GenBank/DDBJ whole genome shotgun (WGS) entry which is preliminary data.</text>
</comment>
<evidence type="ECO:0000313" key="1">
    <source>
        <dbReference type="EMBL" id="KAH7915594.1"/>
    </source>
</evidence>
<sequence length="222" mass="24951">MLKRVERKRKKQKEDEELGLDEEMKDIIGHNDTDSDESESDSDSDLDADSDNKNEQEHETEGIHNEDEEGGEDSGEEGAGEPPISVQSALEDPIYIVSGVRACMLCKGKLIKSNKMAIVHKGSIAHKRRFDRLKRAAQKVEPSSNAWDLLRSIKDADGPAAGGGLSKRAQKRQARFNAIKEIRQLRQFHKQLKAKARAEKKKASIPSTFEAFFAQRYKGRSF</sequence>
<evidence type="ECO:0000313" key="2">
    <source>
        <dbReference type="Proteomes" id="UP000790377"/>
    </source>
</evidence>
<gene>
    <name evidence="1" type="ORF">BJ138DRAFT_1141241</name>
</gene>
<name>A0ACB8AR09_9AGAM</name>
<organism evidence="1 2">
    <name type="scientific">Hygrophoropsis aurantiaca</name>
    <dbReference type="NCBI Taxonomy" id="72124"/>
    <lineage>
        <taxon>Eukaryota</taxon>
        <taxon>Fungi</taxon>
        <taxon>Dikarya</taxon>
        <taxon>Basidiomycota</taxon>
        <taxon>Agaricomycotina</taxon>
        <taxon>Agaricomycetes</taxon>
        <taxon>Agaricomycetidae</taxon>
        <taxon>Boletales</taxon>
        <taxon>Coniophorineae</taxon>
        <taxon>Hygrophoropsidaceae</taxon>
        <taxon>Hygrophoropsis</taxon>
    </lineage>
</organism>
<dbReference type="EMBL" id="MU267598">
    <property type="protein sequence ID" value="KAH7915594.1"/>
    <property type="molecule type" value="Genomic_DNA"/>
</dbReference>
<reference evidence="1" key="1">
    <citation type="journal article" date="2021" name="New Phytol.">
        <title>Evolutionary innovations through gain and loss of genes in the ectomycorrhizal Boletales.</title>
        <authorList>
            <person name="Wu G."/>
            <person name="Miyauchi S."/>
            <person name="Morin E."/>
            <person name="Kuo A."/>
            <person name="Drula E."/>
            <person name="Varga T."/>
            <person name="Kohler A."/>
            <person name="Feng B."/>
            <person name="Cao Y."/>
            <person name="Lipzen A."/>
            <person name="Daum C."/>
            <person name="Hundley H."/>
            <person name="Pangilinan J."/>
            <person name="Johnson J."/>
            <person name="Barry K."/>
            <person name="LaButti K."/>
            <person name="Ng V."/>
            <person name="Ahrendt S."/>
            <person name="Min B."/>
            <person name="Choi I.G."/>
            <person name="Park H."/>
            <person name="Plett J.M."/>
            <person name="Magnuson J."/>
            <person name="Spatafora J.W."/>
            <person name="Nagy L.G."/>
            <person name="Henrissat B."/>
            <person name="Grigoriev I.V."/>
            <person name="Yang Z.L."/>
            <person name="Xu J."/>
            <person name="Martin F.M."/>
        </authorList>
    </citation>
    <scope>NUCLEOTIDE SEQUENCE</scope>
    <source>
        <strain evidence="1">ATCC 28755</strain>
    </source>
</reference>
<protein>
    <submittedName>
        <fullName evidence="1">Uncharacterized protein</fullName>
    </submittedName>
</protein>